<dbReference type="Proteomes" id="UP000055019">
    <property type="component" value="Unassembled WGS sequence"/>
</dbReference>
<dbReference type="Gene3D" id="1.10.700.10">
    <property type="entry name" value="Dioxygenase LigAB, LigA subunit"/>
    <property type="match status" value="1"/>
</dbReference>
<sequence length="95" mass="10456">MKLGPYRIHRMIQDINSNAMILHAFRANRPVVYQRYGLTARECALLEVSSIEAMAELGVHPNLQMKFLRACVRGPAGGNGKGALSAFLTRLTGQS</sequence>
<keyword evidence="2" id="KW-1185">Reference proteome</keyword>
<gene>
    <name evidence="1" type="ORF">AWB74_05794</name>
</gene>
<protein>
    <submittedName>
        <fullName evidence="1">Uncharacterized protein</fullName>
    </submittedName>
</protein>
<proteinExistence type="predicted"/>
<reference evidence="1" key="1">
    <citation type="submission" date="2016-01" db="EMBL/GenBank/DDBJ databases">
        <authorList>
            <person name="Peeters C."/>
        </authorList>
    </citation>
    <scope>NUCLEOTIDE SEQUENCE [LARGE SCALE GENOMIC DNA]</scope>
    <source>
        <strain evidence="1">LMG 29317</strain>
    </source>
</reference>
<dbReference type="AlphaFoldDB" id="A0A158KJ70"/>
<evidence type="ECO:0000313" key="2">
    <source>
        <dbReference type="Proteomes" id="UP000055019"/>
    </source>
</evidence>
<accession>A0A158KJ70</accession>
<name>A0A158KJ70_9BURK</name>
<comment type="caution">
    <text evidence="1">The sequence shown here is derived from an EMBL/GenBank/DDBJ whole genome shotgun (WGS) entry which is preliminary data.</text>
</comment>
<organism evidence="1 2">
    <name type="scientific">Caballeronia arvi</name>
    <dbReference type="NCBI Taxonomy" id="1777135"/>
    <lineage>
        <taxon>Bacteria</taxon>
        <taxon>Pseudomonadati</taxon>
        <taxon>Pseudomonadota</taxon>
        <taxon>Betaproteobacteria</taxon>
        <taxon>Burkholderiales</taxon>
        <taxon>Burkholderiaceae</taxon>
        <taxon>Caballeronia</taxon>
    </lineage>
</organism>
<dbReference type="InterPro" id="IPR036622">
    <property type="entry name" value="LigA_sf"/>
</dbReference>
<evidence type="ECO:0000313" key="1">
    <source>
        <dbReference type="EMBL" id="SAL80809.1"/>
    </source>
</evidence>
<dbReference type="EMBL" id="FCOM02000035">
    <property type="protein sequence ID" value="SAL80809.1"/>
    <property type="molecule type" value="Genomic_DNA"/>
</dbReference>